<dbReference type="AlphaFoldDB" id="C9RAS6"/>
<feature type="domain" description="CobQ/CobB/MinD/ParA nucleotide binding" evidence="5">
    <location>
        <begin position="5"/>
        <end position="229"/>
    </location>
</feature>
<dbReference type="CDD" id="cd01750">
    <property type="entry name" value="GATase1_CobQ"/>
    <property type="match status" value="1"/>
</dbReference>
<dbReference type="InterPro" id="IPR004459">
    <property type="entry name" value="CobQ_synth"/>
</dbReference>
<evidence type="ECO:0000256" key="4">
    <source>
        <dbReference type="HAMAP-Rule" id="MF_00028"/>
    </source>
</evidence>
<dbReference type="GO" id="GO:0003824">
    <property type="term" value="F:catalytic activity"/>
    <property type="evidence" value="ECO:0007669"/>
    <property type="project" value="InterPro"/>
</dbReference>
<accession>C9RAS6</accession>
<feature type="active site" evidence="4">
    <location>
        <position position="431"/>
    </location>
</feature>
<dbReference type="Proteomes" id="UP000002620">
    <property type="component" value="Chromosome"/>
</dbReference>
<dbReference type="InterPro" id="IPR027417">
    <property type="entry name" value="P-loop_NTPase"/>
</dbReference>
<dbReference type="eggNOG" id="COG1492">
    <property type="taxonomic scope" value="Bacteria"/>
</dbReference>
<organism evidence="7 8">
    <name type="scientific">Ammonifex degensii (strain DSM 10501 / KC4)</name>
    <dbReference type="NCBI Taxonomy" id="429009"/>
    <lineage>
        <taxon>Bacteria</taxon>
        <taxon>Bacillati</taxon>
        <taxon>Bacillota</taxon>
        <taxon>Clostridia</taxon>
        <taxon>Thermoanaerobacterales</taxon>
        <taxon>Thermoanaerobacteraceae</taxon>
        <taxon>Ammonifex</taxon>
    </lineage>
</organism>
<dbReference type="UniPathway" id="UPA00148"/>
<evidence type="ECO:0000313" key="8">
    <source>
        <dbReference type="Proteomes" id="UP000002620"/>
    </source>
</evidence>
<dbReference type="PROSITE" id="PS51274">
    <property type="entry name" value="GATASE_COBBQ"/>
    <property type="match status" value="1"/>
</dbReference>
<evidence type="ECO:0000259" key="5">
    <source>
        <dbReference type="Pfam" id="PF01656"/>
    </source>
</evidence>
<dbReference type="HOGENOM" id="CLU_019250_2_2_9"/>
<proteinExistence type="inferred from homology"/>
<dbReference type="GO" id="GO:0015420">
    <property type="term" value="F:ABC-type vitamin B12 transporter activity"/>
    <property type="evidence" value="ECO:0007669"/>
    <property type="project" value="UniProtKB-UniRule"/>
</dbReference>
<evidence type="ECO:0000256" key="2">
    <source>
        <dbReference type="ARBA" id="ARBA00022573"/>
    </source>
</evidence>
<keyword evidence="2 4" id="KW-0169">Cobalamin biosynthesis</keyword>
<comment type="similarity">
    <text evidence="4">Belongs to the CobB/CobQ family. CobQ subfamily.</text>
</comment>
<dbReference type="InterPro" id="IPR002586">
    <property type="entry name" value="CobQ/CobB/MinD/ParA_Nub-bd_dom"/>
</dbReference>
<dbReference type="Gene3D" id="3.40.50.880">
    <property type="match status" value="1"/>
</dbReference>
<name>C9RAS6_AMMDK</name>
<comment type="function">
    <text evidence="4">Catalyzes amidations at positions B, D, E, and G on adenosylcobyrinic A,C-diamide. NH(2) groups are provided by glutamine, and one molecule of ATP is hydrogenolyzed for each amidation.</text>
</comment>
<dbReference type="NCBIfam" id="NF001989">
    <property type="entry name" value="PRK00784.1"/>
    <property type="match status" value="1"/>
</dbReference>
<keyword evidence="8" id="KW-1185">Reference proteome</keyword>
<dbReference type="InterPro" id="IPR047045">
    <property type="entry name" value="CobQ_N"/>
</dbReference>
<dbReference type="Pfam" id="PF07685">
    <property type="entry name" value="GATase_3"/>
    <property type="match status" value="1"/>
</dbReference>
<dbReference type="STRING" id="429009.Adeg_0181"/>
<protein>
    <recommendedName>
        <fullName evidence="4">Cobyric acid synthase</fullName>
    </recommendedName>
</protein>
<dbReference type="NCBIfam" id="TIGR00313">
    <property type="entry name" value="cobQ"/>
    <property type="match status" value="1"/>
</dbReference>
<dbReference type="GO" id="GO:0009236">
    <property type="term" value="P:cobalamin biosynthetic process"/>
    <property type="evidence" value="ECO:0007669"/>
    <property type="project" value="UniProtKB-UniRule"/>
</dbReference>
<comment type="pathway">
    <text evidence="1 4">Cofactor biosynthesis; adenosylcobalamin biosynthesis.</text>
</comment>
<evidence type="ECO:0000256" key="1">
    <source>
        <dbReference type="ARBA" id="ARBA00004953"/>
    </source>
</evidence>
<dbReference type="Gene3D" id="3.40.50.300">
    <property type="entry name" value="P-loop containing nucleotide triphosphate hydrolases"/>
    <property type="match status" value="1"/>
</dbReference>
<keyword evidence="3 4" id="KW-0315">Glutamine amidotransferase</keyword>
<dbReference type="InterPro" id="IPR033949">
    <property type="entry name" value="CobQ_GATase1"/>
</dbReference>
<feature type="active site" description="Nucleophile" evidence="4">
    <location>
        <position position="330"/>
    </location>
</feature>
<evidence type="ECO:0000256" key="3">
    <source>
        <dbReference type="ARBA" id="ARBA00022962"/>
    </source>
</evidence>
<feature type="domain" description="CobB/CobQ-like glutamine amidotransferase" evidence="6">
    <location>
        <begin position="251"/>
        <end position="438"/>
    </location>
</feature>
<gene>
    <name evidence="4" type="primary">cobQ</name>
    <name evidence="7" type="ordered locus">Adeg_0181</name>
</gene>
<dbReference type="HAMAP" id="MF_00028">
    <property type="entry name" value="CobQ"/>
    <property type="match status" value="1"/>
</dbReference>
<dbReference type="PANTHER" id="PTHR21343">
    <property type="entry name" value="DETHIOBIOTIN SYNTHETASE"/>
    <property type="match status" value="1"/>
</dbReference>
<dbReference type="KEGG" id="adg:Adeg_0181"/>
<sequence>MAKALMVQGTTSHAGKSWLVTALCRLLRQEGWRVAPFKAQNMSLNAYVTPEGGEIAYAQALQAEAAGIPPSVDMNPVLLKPQRDTTAELILQGKAVGLLSARDYRGEWLNRAWEAVKESFSRLADRHEIIVIEGAGSPAEVNLKDRDIANMRVAALARAPVILVADIDRGGVFAQLVGTLELLSPEERERVKGLVINKFRGELSILEPGLRFLEEHTGKPVLGVLPYVELPGLGAEDSLSLGDGGGEGEIEVAVVHLPRISNFTDFEPLSLEPDVSLRFVRYPRQLGHPDLIILPGTKSTIDALKWLRQTGWDQALLRAAREGTFLLGICGGYQLLGKELCDPGGWEGEKGSYPGLGLLEVSTVFGPEKVTRYRRAKVIARSWLVAEGTEVEGYEIHRGITFPTGKVTPLFAASGEEEGAWRENVAGTYLHDLFVSDQFRRAFLDALRQRRGLPPRSFPALAYRQHRERCLDRLAELLRKHLRLELIYQWLERR</sequence>
<dbReference type="CDD" id="cd05389">
    <property type="entry name" value="CobQ_N"/>
    <property type="match status" value="1"/>
</dbReference>
<dbReference type="InterPro" id="IPR029062">
    <property type="entry name" value="Class_I_gatase-like"/>
</dbReference>
<dbReference type="PANTHER" id="PTHR21343:SF1">
    <property type="entry name" value="COBYRIC ACID SYNTHASE"/>
    <property type="match status" value="1"/>
</dbReference>
<evidence type="ECO:0000313" key="7">
    <source>
        <dbReference type="EMBL" id="ACX51353.1"/>
    </source>
</evidence>
<dbReference type="Pfam" id="PF01656">
    <property type="entry name" value="CbiA"/>
    <property type="match status" value="1"/>
</dbReference>
<dbReference type="InterPro" id="IPR011698">
    <property type="entry name" value="GATase_3"/>
</dbReference>
<dbReference type="SUPFAM" id="SSF52540">
    <property type="entry name" value="P-loop containing nucleoside triphosphate hydrolases"/>
    <property type="match status" value="1"/>
</dbReference>
<dbReference type="SUPFAM" id="SSF52317">
    <property type="entry name" value="Class I glutamine amidotransferase-like"/>
    <property type="match status" value="1"/>
</dbReference>
<dbReference type="RefSeq" id="WP_015738231.1">
    <property type="nucleotide sequence ID" value="NC_013385.1"/>
</dbReference>
<dbReference type="EMBL" id="CP001785">
    <property type="protein sequence ID" value="ACX51353.1"/>
    <property type="molecule type" value="Genomic_DNA"/>
</dbReference>
<evidence type="ECO:0000259" key="6">
    <source>
        <dbReference type="Pfam" id="PF07685"/>
    </source>
</evidence>
<reference evidence="7 8" key="1">
    <citation type="submission" date="2009-10" db="EMBL/GenBank/DDBJ databases">
        <title>Complete sequence of chromosome of Ammonifex degensii KC4.</title>
        <authorList>
            <consortium name="US DOE Joint Genome Institute"/>
            <person name="Kerfeld C."/>
            <person name="Goodner B."/>
            <person name="Huber H."/>
            <person name="Stetter K."/>
            <person name="Lucas S."/>
            <person name="Copeland A."/>
            <person name="Lapidus A."/>
            <person name="Glavina del Rio T."/>
            <person name="Dalin E."/>
            <person name="Tice H."/>
            <person name="Bruce D."/>
            <person name="Goodwin L."/>
            <person name="Pitluck S."/>
            <person name="Saunders E."/>
            <person name="Brettin T."/>
            <person name="Detter J.C."/>
            <person name="Han C."/>
            <person name="Larimer F."/>
            <person name="Land M."/>
            <person name="Hauser L."/>
            <person name="Kyrpides N."/>
            <person name="Ovchinnikova G."/>
            <person name="Richardson P."/>
        </authorList>
    </citation>
    <scope>NUCLEOTIDE SEQUENCE [LARGE SCALE GENOMIC DNA]</scope>
    <source>
        <strain evidence="8">DSM 10501 / KC4</strain>
    </source>
</reference>